<reference evidence="2 3" key="1">
    <citation type="submission" date="2019-08" db="EMBL/GenBank/DDBJ databases">
        <title>Genone of Arthrobacter echini P9.</title>
        <authorList>
            <person name="Bowman J.P."/>
        </authorList>
    </citation>
    <scope>NUCLEOTIDE SEQUENCE [LARGE SCALE GENOMIC DNA]</scope>
    <source>
        <strain evidence="2 3">P9</strain>
    </source>
</reference>
<comment type="caution">
    <text evidence="2">The sequence shown here is derived from an EMBL/GenBank/DDBJ whole genome shotgun (WGS) entry which is preliminary data.</text>
</comment>
<gene>
    <name evidence="2" type="ORF">FQ377_01570</name>
</gene>
<dbReference type="RefSeq" id="WP_148599485.1">
    <property type="nucleotide sequence ID" value="NZ_VSLD01000001.1"/>
</dbReference>
<name>A0A5D0XU32_9MICC</name>
<dbReference type="OrthoDB" id="182039at2"/>
<feature type="domain" description="Amidase" evidence="1">
    <location>
        <begin position="34"/>
        <end position="456"/>
    </location>
</feature>
<evidence type="ECO:0000313" key="3">
    <source>
        <dbReference type="Proteomes" id="UP000323410"/>
    </source>
</evidence>
<protein>
    <submittedName>
        <fullName evidence="2">Amidase</fullName>
    </submittedName>
</protein>
<proteinExistence type="predicted"/>
<dbReference type="AlphaFoldDB" id="A0A5D0XU32"/>
<dbReference type="EMBL" id="VSLD01000001">
    <property type="protein sequence ID" value="TYD00178.1"/>
    <property type="molecule type" value="Genomic_DNA"/>
</dbReference>
<dbReference type="InterPro" id="IPR023631">
    <property type="entry name" value="Amidase_dom"/>
</dbReference>
<organism evidence="2 3">
    <name type="scientific">Arthrobacter echini</name>
    <dbReference type="NCBI Taxonomy" id="1529066"/>
    <lineage>
        <taxon>Bacteria</taxon>
        <taxon>Bacillati</taxon>
        <taxon>Actinomycetota</taxon>
        <taxon>Actinomycetes</taxon>
        <taxon>Micrococcales</taxon>
        <taxon>Micrococcaceae</taxon>
        <taxon>Arthrobacter</taxon>
    </lineage>
</organism>
<sequence>MTGGAALGGVGPFGGTTISTLAARIRSRETSSLEITEVALAAAHKYGPMLNCFVTIDDHGATQAAAVADEELAAGLDRGPLHGIPVGIKDVIATNGLLTTMGSRHFSDHVPTADADVVTALRSAGAVILAKTQTHEFAYGPTSDRSASGPARNPHRLGLMTGGSSGGSAAAVAAGLLPLALGTDTGGSTRVPAALCGTLGLRPTGQSLSSRGVFPLSPTLDVVGPLAATAEDIAIAWRSLSPSGGLFPAAEGTEDPRGLPAAIHAGELRYALVTCALTERASADSADAVRIAAAALTRDRAPVPTVFLPEIDACADPYRVIQSAEAYALHHERVERAPELFGSEVLERLHEASRVAGWEYVLALADKERLRARVLVRLRTADVLLMPTVPVSAPAIDQRSFPPETLWNSPREALLSMTSAWSVLGFPALSVPVPGTGDGLPRSVQVIAKPDQEEQLFIVAAALEESFTAL</sequence>
<dbReference type="GO" id="GO:0003824">
    <property type="term" value="F:catalytic activity"/>
    <property type="evidence" value="ECO:0007669"/>
    <property type="project" value="InterPro"/>
</dbReference>
<keyword evidence="3" id="KW-1185">Reference proteome</keyword>
<dbReference type="Proteomes" id="UP000323410">
    <property type="component" value="Unassembled WGS sequence"/>
</dbReference>
<dbReference type="PANTHER" id="PTHR11895:SF176">
    <property type="entry name" value="AMIDASE AMID-RELATED"/>
    <property type="match status" value="1"/>
</dbReference>
<dbReference type="InterPro" id="IPR000120">
    <property type="entry name" value="Amidase"/>
</dbReference>
<accession>A0A5D0XU32</accession>
<evidence type="ECO:0000259" key="1">
    <source>
        <dbReference type="Pfam" id="PF01425"/>
    </source>
</evidence>
<dbReference type="PANTHER" id="PTHR11895">
    <property type="entry name" value="TRANSAMIDASE"/>
    <property type="match status" value="1"/>
</dbReference>
<dbReference type="SUPFAM" id="SSF75304">
    <property type="entry name" value="Amidase signature (AS) enzymes"/>
    <property type="match status" value="1"/>
</dbReference>
<dbReference type="Gene3D" id="3.90.1300.10">
    <property type="entry name" value="Amidase signature (AS) domain"/>
    <property type="match status" value="1"/>
</dbReference>
<dbReference type="InterPro" id="IPR036928">
    <property type="entry name" value="AS_sf"/>
</dbReference>
<evidence type="ECO:0000313" key="2">
    <source>
        <dbReference type="EMBL" id="TYD00178.1"/>
    </source>
</evidence>
<dbReference type="Pfam" id="PF01425">
    <property type="entry name" value="Amidase"/>
    <property type="match status" value="1"/>
</dbReference>